<dbReference type="InterPro" id="IPR012349">
    <property type="entry name" value="Split_barrel_FMN-bd"/>
</dbReference>
<dbReference type="PANTHER" id="PTHR42815">
    <property type="entry name" value="FAD-BINDING, PUTATIVE (AFU_ORTHOLOGUE AFUA_6G07600)-RELATED"/>
    <property type="match status" value="1"/>
</dbReference>
<evidence type="ECO:0000259" key="1">
    <source>
        <dbReference type="Pfam" id="PF01243"/>
    </source>
</evidence>
<protein>
    <recommendedName>
        <fullName evidence="1">Pyridoxamine 5'-phosphate oxidase N-terminal domain-containing protein</fullName>
    </recommendedName>
</protein>
<dbReference type="AlphaFoldDB" id="A0A212QZ97"/>
<gene>
    <name evidence="2" type="ORF">SAMN07250955_104181</name>
</gene>
<dbReference type="EMBL" id="FYEH01000004">
    <property type="protein sequence ID" value="SNB65016.1"/>
    <property type="molecule type" value="Genomic_DNA"/>
</dbReference>
<keyword evidence="3" id="KW-1185">Reference proteome</keyword>
<evidence type="ECO:0000313" key="2">
    <source>
        <dbReference type="EMBL" id="SNB65016.1"/>
    </source>
</evidence>
<organism evidence="2 3">
    <name type="scientific">Arboricoccus pini</name>
    <dbReference type="NCBI Taxonomy" id="1963835"/>
    <lineage>
        <taxon>Bacteria</taxon>
        <taxon>Pseudomonadati</taxon>
        <taxon>Pseudomonadota</taxon>
        <taxon>Alphaproteobacteria</taxon>
        <taxon>Geminicoccales</taxon>
        <taxon>Geminicoccaceae</taxon>
        <taxon>Arboricoccus</taxon>
    </lineage>
</organism>
<dbReference type="SUPFAM" id="SSF50475">
    <property type="entry name" value="FMN-binding split barrel"/>
    <property type="match status" value="1"/>
</dbReference>
<proteinExistence type="predicted"/>
<dbReference type="InterPro" id="IPR011576">
    <property type="entry name" value="Pyridox_Oxase_N"/>
</dbReference>
<accession>A0A212QZ97</accession>
<dbReference type="OrthoDB" id="9790331at2"/>
<dbReference type="PANTHER" id="PTHR42815:SF2">
    <property type="entry name" value="FAD-BINDING, PUTATIVE (AFU_ORTHOLOGUE AFUA_6G07600)-RELATED"/>
    <property type="match status" value="1"/>
</dbReference>
<sequence length="222" mass="24971">MCATWSCISTVCSTRQEKVERVSVITDAAQLRALYGQPGSRALKKQLSGFERHSRHFVGLSPFCLLATSDAEGRVDVTPRGGPPGFVQILDDQLLLLPDWPGNNRLDSLLNILANPEAGLLFLIPGVDEGLRVNGRAEIRTDPDLLERYGDRGRLPRTVLHISVREVFLHCAKALMRSDLWESRIQRSMLPSMGQMLKDQIEGLEQVETQSEMLQRYRQALY</sequence>
<feature type="domain" description="Pyridoxamine 5'-phosphate oxidase N-terminal" evidence="1">
    <location>
        <begin position="53"/>
        <end position="171"/>
    </location>
</feature>
<dbReference type="InterPro" id="IPR024029">
    <property type="entry name" value="Pyridox_Oxase_FMN-dep"/>
</dbReference>
<dbReference type="NCBIfam" id="TIGR04025">
    <property type="entry name" value="PPOX_FMN_DR2398"/>
    <property type="match status" value="1"/>
</dbReference>
<evidence type="ECO:0000313" key="3">
    <source>
        <dbReference type="Proteomes" id="UP000197065"/>
    </source>
</evidence>
<dbReference type="Proteomes" id="UP000197065">
    <property type="component" value="Unassembled WGS sequence"/>
</dbReference>
<dbReference type="Gene3D" id="2.30.110.10">
    <property type="entry name" value="Electron Transport, Fmn-binding Protein, Chain A"/>
    <property type="match status" value="1"/>
</dbReference>
<dbReference type="Pfam" id="PF01243">
    <property type="entry name" value="PNPOx_N"/>
    <property type="match status" value="1"/>
</dbReference>
<name>A0A212QZ97_9PROT</name>
<reference evidence="2 3" key="1">
    <citation type="submission" date="2017-06" db="EMBL/GenBank/DDBJ databases">
        <authorList>
            <person name="Kim H.J."/>
            <person name="Triplett B.A."/>
        </authorList>
    </citation>
    <scope>NUCLEOTIDE SEQUENCE [LARGE SCALE GENOMIC DNA]</scope>
    <source>
        <strain evidence="2 3">B29T1</strain>
    </source>
</reference>